<dbReference type="AlphaFoldDB" id="A0AAC8WF54"/>
<evidence type="ECO:0000313" key="3">
    <source>
        <dbReference type="Proteomes" id="UP000067061"/>
    </source>
</evidence>
<dbReference type="Gene3D" id="1.10.260.40">
    <property type="entry name" value="lambda repressor-like DNA-binding domains"/>
    <property type="match status" value="1"/>
</dbReference>
<dbReference type="EMBL" id="CP013121">
    <property type="protein sequence ID" value="ALM94291.1"/>
    <property type="molecule type" value="Genomic_DNA"/>
</dbReference>
<gene>
    <name evidence="2" type="ORF">RO02_06555</name>
</gene>
<evidence type="ECO:0000313" key="2">
    <source>
        <dbReference type="EMBL" id="ALM94291.1"/>
    </source>
</evidence>
<protein>
    <recommendedName>
        <fullName evidence="1">HTH cro/C1-type domain-containing protein</fullName>
    </recommendedName>
</protein>
<evidence type="ECO:0000259" key="1">
    <source>
        <dbReference type="PROSITE" id="PS50943"/>
    </source>
</evidence>
<proteinExistence type="predicted"/>
<feature type="domain" description="HTH cro/C1-type" evidence="1">
    <location>
        <begin position="12"/>
        <end position="67"/>
    </location>
</feature>
<dbReference type="GO" id="GO:0003677">
    <property type="term" value="F:DNA binding"/>
    <property type="evidence" value="ECO:0007669"/>
    <property type="project" value="InterPro"/>
</dbReference>
<dbReference type="Pfam" id="PF01381">
    <property type="entry name" value="HTH_3"/>
    <property type="match status" value="1"/>
</dbReference>
<dbReference type="PROSITE" id="PS50943">
    <property type="entry name" value="HTH_CROC1"/>
    <property type="match status" value="1"/>
</dbReference>
<dbReference type="CDD" id="cd00093">
    <property type="entry name" value="HTH_XRE"/>
    <property type="match status" value="1"/>
</dbReference>
<dbReference type="RefSeq" id="WP_008799752.1">
    <property type="nucleotide sequence ID" value="NZ_CP013121.1"/>
</dbReference>
<accession>A0AAC8WF54</accession>
<dbReference type="InterPro" id="IPR001387">
    <property type="entry name" value="Cro/C1-type_HTH"/>
</dbReference>
<organism evidence="2 3">
    <name type="scientific">Fusobacterium nucleatum subsp. polymorphum</name>
    <name type="common">Fusobacterium polymorphum</name>
    <dbReference type="NCBI Taxonomy" id="76857"/>
    <lineage>
        <taxon>Bacteria</taxon>
        <taxon>Fusobacteriati</taxon>
        <taxon>Fusobacteriota</taxon>
        <taxon>Fusobacteriia</taxon>
        <taxon>Fusobacteriales</taxon>
        <taxon>Fusobacteriaceae</taxon>
        <taxon>Fusobacterium</taxon>
    </lineage>
</organism>
<reference evidence="2 3" key="1">
    <citation type="submission" date="2015-11" db="EMBL/GenBank/DDBJ databases">
        <authorList>
            <person name="Kook J.-K."/>
            <person name="Park S.-N."/>
            <person name="Lim Y.K."/>
            <person name="Jo E."/>
        </authorList>
    </citation>
    <scope>NUCLEOTIDE SEQUENCE [LARGE SCALE GENOMIC DNA]</scope>
    <source>
        <strain evidence="2 3">ChDC F306</strain>
    </source>
</reference>
<name>A0AAC8WF54_FUSNP</name>
<dbReference type="Proteomes" id="UP000067061">
    <property type="component" value="Chromosome"/>
</dbReference>
<dbReference type="SMART" id="SM00530">
    <property type="entry name" value="HTH_XRE"/>
    <property type="match status" value="1"/>
</dbReference>
<sequence>MEEKIKELGNYINKLREERKLGFNQLAKKSGVNVKTLNDIINGKAKRISPAILIKLATALRIHYKNFYWIVNYLDAGDDIQKLKNHKVEIIKNDNLIDLSLLDEEEKKILKSIYDLLLQKK</sequence>
<dbReference type="InterPro" id="IPR010982">
    <property type="entry name" value="Lambda_DNA-bd_dom_sf"/>
</dbReference>
<dbReference type="SUPFAM" id="SSF47413">
    <property type="entry name" value="lambda repressor-like DNA-binding domains"/>
    <property type="match status" value="1"/>
</dbReference>